<proteinExistence type="predicted"/>
<dbReference type="Proteomes" id="UP000184038">
    <property type="component" value="Unassembled WGS sequence"/>
</dbReference>
<gene>
    <name evidence="2" type="ORF">SAMN02746066_04664</name>
</gene>
<dbReference type="AlphaFoldDB" id="A0A1M7NQ12"/>
<name>A0A1M7NQ12_9FIRM</name>
<evidence type="ECO:0000256" key="1">
    <source>
        <dbReference type="SAM" id="SignalP"/>
    </source>
</evidence>
<protein>
    <submittedName>
        <fullName evidence="2">Uncharacterized protein</fullName>
    </submittedName>
</protein>
<dbReference type="RefSeq" id="WP_073292023.1">
    <property type="nucleotide sequence ID" value="NZ_FRCP01000045.1"/>
</dbReference>
<dbReference type="EMBL" id="FRCP01000045">
    <property type="protein sequence ID" value="SHN06147.1"/>
    <property type="molecule type" value="Genomic_DNA"/>
</dbReference>
<organism evidence="2 3">
    <name type="scientific">Anaerosporobacter mobilis DSM 15930</name>
    <dbReference type="NCBI Taxonomy" id="1120996"/>
    <lineage>
        <taxon>Bacteria</taxon>
        <taxon>Bacillati</taxon>
        <taxon>Bacillota</taxon>
        <taxon>Clostridia</taxon>
        <taxon>Lachnospirales</taxon>
        <taxon>Lachnospiraceae</taxon>
        <taxon>Anaerosporobacter</taxon>
    </lineage>
</organism>
<evidence type="ECO:0000313" key="2">
    <source>
        <dbReference type="EMBL" id="SHN06147.1"/>
    </source>
</evidence>
<accession>A0A1M7NQ12</accession>
<sequence>MKKFLKRLVTLSLALVIVFSALSTTALAAVFPEPYLLYYDFNENTYVYSYQPEAYHLTSGVTAQLKNTGYDDGGWVVPAYQRITINYKLYNKSSVKVTVIKSNGSNTEIVFNGVMDSSYGSAVSFINNDSTPATYRVYVSGQTGDAYLTSYIVNIK</sequence>
<evidence type="ECO:0000313" key="3">
    <source>
        <dbReference type="Proteomes" id="UP000184038"/>
    </source>
</evidence>
<keyword evidence="3" id="KW-1185">Reference proteome</keyword>
<feature type="signal peptide" evidence="1">
    <location>
        <begin position="1"/>
        <end position="28"/>
    </location>
</feature>
<feature type="chain" id="PRO_5012025820" evidence="1">
    <location>
        <begin position="29"/>
        <end position="156"/>
    </location>
</feature>
<keyword evidence="1" id="KW-0732">Signal</keyword>
<reference evidence="2 3" key="1">
    <citation type="submission" date="2016-11" db="EMBL/GenBank/DDBJ databases">
        <authorList>
            <person name="Jaros S."/>
            <person name="Januszkiewicz K."/>
            <person name="Wedrychowicz H."/>
        </authorList>
    </citation>
    <scope>NUCLEOTIDE SEQUENCE [LARGE SCALE GENOMIC DNA]</scope>
    <source>
        <strain evidence="2 3">DSM 15930</strain>
    </source>
</reference>